<feature type="transmembrane region" description="Helical" evidence="18">
    <location>
        <begin position="162"/>
        <end position="179"/>
    </location>
</feature>
<evidence type="ECO:0000256" key="1">
    <source>
        <dbReference type="ARBA" id="ARBA00004141"/>
    </source>
</evidence>
<feature type="transmembrane region" description="Helical" evidence="18">
    <location>
        <begin position="273"/>
        <end position="294"/>
    </location>
</feature>
<feature type="region of interest" description="Disordered" evidence="17">
    <location>
        <begin position="367"/>
        <end position="396"/>
    </location>
</feature>
<evidence type="ECO:0000313" key="19">
    <source>
        <dbReference type="EMBL" id="MEN2766576.1"/>
    </source>
</evidence>
<comment type="subcellular location">
    <subcellularLocation>
        <location evidence="1">Membrane</location>
        <topology evidence="1">Multi-pass membrane protein</topology>
    </subcellularLocation>
</comment>
<feature type="transmembrane region" description="Helical" evidence="18">
    <location>
        <begin position="306"/>
        <end position="333"/>
    </location>
</feature>
<evidence type="ECO:0000256" key="11">
    <source>
        <dbReference type="ARBA" id="ARBA00038053"/>
    </source>
</evidence>
<keyword evidence="20" id="KW-1185">Reference proteome</keyword>
<protein>
    <recommendedName>
        <fullName evidence="12">Probable peptidoglycan glycosyltransferase FtsW</fullName>
        <ecNumber evidence="14">2.4.99.28</ecNumber>
    </recommendedName>
    <alternativeName>
        <fullName evidence="13">Cell division protein FtsW</fullName>
    </alternativeName>
    <alternativeName>
        <fullName evidence="10">Cell wall polymerase</fullName>
    </alternativeName>
    <alternativeName>
        <fullName evidence="9">Peptidoglycan polymerase</fullName>
    </alternativeName>
</protein>
<feature type="transmembrane region" description="Helical" evidence="18">
    <location>
        <begin position="137"/>
        <end position="156"/>
    </location>
</feature>
<gene>
    <name evidence="19" type="ORF">ABC228_05195</name>
</gene>
<name>A0ABU9XFV0_9BACI</name>
<evidence type="ECO:0000256" key="10">
    <source>
        <dbReference type="ARBA" id="ARBA00033270"/>
    </source>
</evidence>
<dbReference type="PANTHER" id="PTHR30474:SF2">
    <property type="entry name" value="PEPTIDOGLYCAN GLYCOSYLTRANSFERASE FTSW-RELATED"/>
    <property type="match status" value="1"/>
</dbReference>
<feature type="transmembrane region" description="Helical" evidence="18">
    <location>
        <begin position="339"/>
        <end position="357"/>
    </location>
</feature>
<feature type="compositionally biased region" description="Basic and acidic residues" evidence="17">
    <location>
        <begin position="367"/>
        <end position="384"/>
    </location>
</feature>
<comment type="function">
    <text evidence="16">Peptidoglycan polymerase that is essential for cell division.</text>
</comment>
<comment type="caution">
    <text evidence="19">The sequence shown here is derived from an EMBL/GenBank/DDBJ whole genome shotgun (WGS) entry which is preliminary data.</text>
</comment>
<evidence type="ECO:0000256" key="6">
    <source>
        <dbReference type="ARBA" id="ARBA00022984"/>
    </source>
</evidence>
<evidence type="ECO:0000256" key="8">
    <source>
        <dbReference type="ARBA" id="ARBA00023136"/>
    </source>
</evidence>
<evidence type="ECO:0000313" key="20">
    <source>
        <dbReference type="Proteomes" id="UP001444625"/>
    </source>
</evidence>
<dbReference type="Pfam" id="PF01098">
    <property type="entry name" value="FTSW_RODA_SPOVE"/>
    <property type="match status" value="1"/>
</dbReference>
<evidence type="ECO:0000256" key="16">
    <source>
        <dbReference type="ARBA" id="ARBA00049966"/>
    </source>
</evidence>
<evidence type="ECO:0000256" key="4">
    <source>
        <dbReference type="ARBA" id="ARBA00022692"/>
    </source>
</evidence>
<dbReference type="InterPro" id="IPR001182">
    <property type="entry name" value="FtsW/RodA"/>
</dbReference>
<feature type="transmembrane region" description="Helical" evidence="18">
    <location>
        <begin position="74"/>
        <end position="93"/>
    </location>
</feature>
<sequence length="396" mass="43186">MLRKFKDYDFTLIITPLLLTGFGIVMIYSASMVLAVVEGFESNYYLIKQIQWFIIGLAGFVFCTFFPYRNYQKLIKLIVLGILFLLVAVKLFGEVRGNAKSWFDIGPISLQPAEFAKLGIIMYLASVYSKKQAYIDNFNRGVLPPLILTVIMLGLIVSQPDIGTASIIFLIACSVIFSSGIRFKHLFSLIAIGLLVVAIAIPNMITDTRIGRFTGAYAPFEAPDSTGYHLIQSYLAIGVGGLTGEGLGQSIQKLGYLFGPHTDFIMAVIAEELGFIGVFIVIGALATIVLRGIFIARKCEDSFGSLMAIGISSMIGIQAFINLGSASGILPITGVTLPFVSYGGSSLLVLLVSMGILNNIAMSVKKKEQEPTSQDRQELPETRKQFQFKGGTKWSS</sequence>
<dbReference type="EMBL" id="JBDIML010000001">
    <property type="protein sequence ID" value="MEN2766576.1"/>
    <property type="molecule type" value="Genomic_DNA"/>
</dbReference>
<dbReference type="PANTHER" id="PTHR30474">
    <property type="entry name" value="CELL CYCLE PROTEIN"/>
    <property type="match status" value="1"/>
</dbReference>
<comment type="catalytic activity">
    <reaction evidence="15">
        <text>[GlcNAc-(1-&gt;4)-Mur2Ac(oyl-L-Ala-gamma-D-Glu-L-Lys-D-Ala-D-Ala)](n)-di-trans,octa-cis-undecaprenyl diphosphate + beta-D-GlcNAc-(1-&gt;4)-Mur2Ac(oyl-L-Ala-gamma-D-Glu-L-Lys-D-Ala-D-Ala)-di-trans,octa-cis-undecaprenyl diphosphate = [GlcNAc-(1-&gt;4)-Mur2Ac(oyl-L-Ala-gamma-D-Glu-L-Lys-D-Ala-D-Ala)](n+1)-di-trans,octa-cis-undecaprenyl diphosphate + di-trans,octa-cis-undecaprenyl diphosphate + H(+)</text>
        <dbReference type="Rhea" id="RHEA:23708"/>
        <dbReference type="Rhea" id="RHEA-COMP:9602"/>
        <dbReference type="Rhea" id="RHEA-COMP:9603"/>
        <dbReference type="ChEBI" id="CHEBI:15378"/>
        <dbReference type="ChEBI" id="CHEBI:58405"/>
        <dbReference type="ChEBI" id="CHEBI:60033"/>
        <dbReference type="ChEBI" id="CHEBI:78435"/>
        <dbReference type="EC" id="2.4.99.28"/>
    </reaction>
</comment>
<dbReference type="EC" id="2.4.99.28" evidence="14"/>
<evidence type="ECO:0000256" key="18">
    <source>
        <dbReference type="SAM" id="Phobius"/>
    </source>
</evidence>
<feature type="transmembrane region" description="Helical" evidence="18">
    <location>
        <begin position="105"/>
        <end position="125"/>
    </location>
</feature>
<keyword evidence="3" id="KW-0808">Transferase</keyword>
<feature type="transmembrane region" description="Helical" evidence="18">
    <location>
        <begin position="49"/>
        <end position="67"/>
    </location>
</feature>
<dbReference type="RefSeq" id="WP_345824021.1">
    <property type="nucleotide sequence ID" value="NZ_JBDIML010000001.1"/>
</dbReference>
<evidence type="ECO:0000256" key="9">
    <source>
        <dbReference type="ARBA" id="ARBA00032370"/>
    </source>
</evidence>
<reference evidence="19 20" key="1">
    <citation type="submission" date="2024-05" db="EMBL/GenBank/DDBJ databases">
        <authorList>
            <person name="Haq I."/>
            <person name="Ullah Z."/>
            <person name="Ahmad R."/>
            <person name="Li M."/>
            <person name="Tong Y."/>
        </authorList>
    </citation>
    <scope>NUCLEOTIDE SEQUENCE [LARGE SCALE GENOMIC DNA]</scope>
    <source>
        <strain evidence="19 20">16A2E</strain>
    </source>
</reference>
<dbReference type="InterPro" id="IPR018365">
    <property type="entry name" value="Cell_cycle_FtsW-rel_CS"/>
</dbReference>
<evidence type="ECO:0000256" key="14">
    <source>
        <dbReference type="ARBA" id="ARBA00044770"/>
    </source>
</evidence>
<accession>A0ABU9XFV0</accession>
<evidence type="ECO:0000256" key="3">
    <source>
        <dbReference type="ARBA" id="ARBA00022679"/>
    </source>
</evidence>
<keyword evidence="7 18" id="KW-1133">Transmembrane helix</keyword>
<comment type="similarity">
    <text evidence="11">Belongs to the SEDS family. FtsW subfamily.</text>
</comment>
<keyword evidence="2" id="KW-0328">Glycosyltransferase</keyword>
<feature type="transmembrane region" description="Helical" evidence="18">
    <location>
        <begin position="12"/>
        <end position="37"/>
    </location>
</feature>
<keyword evidence="5" id="KW-0133">Cell shape</keyword>
<evidence type="ECO:0000256" key="2">
    <source>
        <dbReference type="ARBA" id="ARBA00022676"/>
    </source>
</evidence>
<feature type="transmembrane region" description="Helical" evidence="18">
    <location>
        <begin position="186"/>
        <end position="205"/>
    </location>
</feature>
<evidence type="ECO:0000256" key="7">
    <source>
        <dbReference type="ARBA" id="ARBA00022989"/>
    </source>
</evidence>
<dbReference type="PROSITE" id="PS00428">
    <property type="entry name" value="FTSW_RODA_SPOVE"/>
    <property type="match status" value="1"/>
</dbReference>
<dbReference type="Proteomes" id="UP001444625">
    <property type="component" value="Unassembled WGS sequence"/>
</dbReference>
<keyword evidence="4 18" id="KW-0812">Transmembrane</keyword>
<keyword evidence="8 18" id="KW-0472">Membrane</keyword>
<proteinExistence type="inferred from homology"/>
<evidence type="ECO:0000256" key="13">
    <source>
        <dbReference type="ARBA" id="ARBA00041418"/>
    </source>
</evidence>
<evidence type="ECO:0000256" key="15">
    <source>
        <dbReference type="ARBA" id="ARBA00049902"/>
    </source>
</evidence>
<evidence type="ECO:0000256" key="17">
    <source>
        <dbReference type="SAM" id="MobiDB-lite"/>
    </source>
</evidence>
<evidence type="ECO:0000256" key="5">
    <source>
        <dbReference type="ARBA" id="ARBA00022960"/>
    </source>
</evidence>
<evidence type="ECO:0000256" key="12">
    <source>
        <dbReference type="ARBA" id="ARBA00041185"/>
    </source>
</evidence>
<keyword evidence="6" id="KW-0573">Peptidoglycan synthesis</keyword>
<organism evidence="19 20">
    <name type="scientific">Ornithinibacillus xuwenensis</name>
    <dbReference type="NCBI Taxonomy" id="3144668"/>
    <lineage>
        <taxon>Bacteria</taxon>
        <taxon>Bacillati</taxon>
        <taxon>Bacillota</taxon>
        <taxon>Bacilli</taxon>
        <taxon>Bacillales</taxon>
        <taxon>Bacillaceae</taxon>
        <taxon>Ornithinibacillus</taxon>
    </lineage>
</organism>